<protein>
    <submittedName>
        <fullName evidence="2">Uncharacterized protein</fullName>
    </submittedName>
</protein>
<comment type="caution">
    <text evidence="2">The sequence shown here is derived from an EMBL/GenBank/DDBJ whole genome shotgun (WGS) entry which is preliminary data.</text>
</comment>
<feature type="compositionally biased region" description="Low complexity" evidence="1">
    <location>
        <begin position="87"/>
        <end position="102"/>
    </location>
</feature>
<accession>A0AAD5LIE9</accession>
<feature type="region of interest" description="Disordered" evidence="1">
    <location>
        <begin position="87"/>
        <end position="106"/>
    </location>
</feature>
<dbReference type="AlphaFoldDB" id="A0AAD5LIE9"/>
<evidence type="ECO:0000256" key="1">
    <source>
        <dbReference type="SAM" id="MobiDB-lite"/>
    </source>
</evidence>
<evidence type="ECO:0000313" key="3">
    <source>
        <dbReference type="Proteomes" id="UP001209570"/>
    </source>
</evidence>
<sequence length="164" mass="17120">MRRNFASLDLSALDADDVEPRREQEPSACLDAMASLSLQSPDDDDALASSVPNSASSPSMVGFPMELLAMSEGDDDDDDHHHNLVERTASARCSARPSAPRSVLPAIRPATNEPVPSVAAAAARPLSTPASKLATATCSQSPPVRVAPLGAAASLRHRNVIQSV</sequence>
<feature type="compositionally biased region" description="Low complexity" evidence="1">
    <location>
        <begin position="1"/>
        <end position="13"/>
    </location>
</feature>
<dbReference type="EMBL" id="JAKCXM010000107">
    <property type="protein sequence ID" value="KAJ0402258.1"/>
    <property type="molecule type" value="Genomic_DNA"/>
</dbReference>
<keyword evidence="3" id="KW-1185">Reference proteome</keyword>
<feature type="compositionally biased region" description="Low complexity" evidence="1">
    <location>
        <begin position="48"/>
        <end position="59"/>
    </location>
</feature>
<organism evidence="2 3">
    <name type="scientific">Pythium insidiosum</name>
    <name type="common">Pythiosis disease agent</name>
    <dbReference type="NCBI Taxonomy" id="114742"/>
    <lineage>
        <taxon>Eukaryota</taxon>
        <taxon>Sar</taxon>
        <taxon>Stramenopiles</taxon>
        <taxon>Oomycota</taxon>
        <taxon>Peronosporomycetes</taxon>
        <taxon>Pythiales</taxon>
        <taxon>Pythiaceae</taxon>
        <taxon>Pythium</taxon>
    </lineage>
</organism>
<gene>
    <name evidence="2" type="ORF">P43SY_008250</name>
</gene>
<name>A0AAD5LIE9_PYTIN</name>
<evidence type="ECO:0000313" key="2">
    <source>
        <dbReference type="EMBL" id="KAJ0402258.1"/>
    </source>
</evidence>
<dbReference type="Proteomes" id="UP001209570">
    <property type="component" value="Unassembled WGS sequence"/>
</dbReference>
<feature type="region of interest" description="Disordered" evidence="1">
    <location>
        <begin position="1"/>
        <end position="62"/>
    </location>
</feature>
<proteinExistence type="predicted"/>
<reference evidence="2" key="1">
    <citation type="submission" date="2021-12" db="EMBL/GenBank/DDBJ databases">
        <title>Prjna785345.</title>
        <authorList>
            <person name="Rujirawat T."/>
            <person name="Krajaejun T."/>
        </authorList>
    </citation>
    <scope>NUCLEOTIDE SEQUENCE</scope>
    <source>
        <strain evidence="2">Pi057C3</strain>
    </source>
</reference>